<protein>
    <submittedName>
        <fullName evidence="2">Uncharacterized protein</fullName>
    </submittedName>
</protein>
<feature type="compositionally biased region" description="Polar residues" evidence="1">
    <location>
        <begin position="32"/>
        <end position="42"/>
    </location>
</feature>
<reference evidence="2 3" key="1">
    <citation type="journal article" date="2018" name="Evol. Lett.">
        <title>Horizontal gene cluster transfer increased hallucinogenic mushroom diversity.</title>
        <authorList>
            <person name="Reynolds H.T."/>
            <person name="Vijayakumar V."/>
            <person name="Gluck-Thaler E."/>
            <person name="Korotkin H.B."/>
            <person name="Matheny P.B."/>
            <person name="Slot J.C."/>
        </authorList>
    </citation>
    <scope>NUCLEOTIDE SEQUENCE [LARGE SCALE GENOMIC DNA]</scope>
    <source>
        <strain evidence="2 3">SRW20</strain>
    </source>
</reference>
<keyword evidence="3" id="KW-1185">Reference proteome</keyword>
<organism evidence="2 3">
    <name type="scientific">Gymnopilus dilepis</name>
    <dbReference type="NCBI Taxonomy" id="231916"/>
    <lineage>
        <taxon>Eukaryota</taxon>
        <taxon>Fungi</taxon>
        <taxon>Dikarya</taxon>
        <taxon>Basidiomycota</taxon>
        <taxon>Agaricomycotina</taxon>
        <taxon>Agaricomycetes</taxon>
        <taxon>Agaricomycetidae</taxon>
        <taxon>Agaricales</taxon>
        <taxon>Agaricineae</taxon>
        <taxon>Hymenogastraceae</taxon>
        <taxon>Gymnopilus</taxon>
    </lineage>
</organism>
<comment type="caution">
    <text evidence="2">The sequence shown here is derived from an EMBL/GenBank/DDBJ whole genome shotgun (WGS) entry which is preliminary data.</text>
</comment>
<evidence type="ECO:0000313" key="2">
    <source>
        <dbReference type="EMBL" id="PPQ75853.1"/>
    </source>
</evidence>
<dbReference type="InParanoid" id="A0A409WBH9"/>
<dbReference type="Proteomes" id="UP000284706">
    <property type="component" value="Unassembled WGS sequence"/>
</dbReference>
<dbReference type="EMBL" id="NHYE01005221">
    <property type="protein sequence ID" value="PPQ75853.1"/>
    <property type="molecule type" value="Genomic_DNA"/>
</dbReference>
<name>A0A409WBH9_9AGAR</name>
<accession>A0A409WBH9</accession>
<sequence>MAEKKPNTARKTTGGKAPSRKQPARAAAKKATLTNVKTTQGRSKGAPAPRKALGALGFPIPAPKQDALVGHSTMDHLYVPKPSQGVTFELQPKQVAAGVCRVRMSEDTIGDDGNEWCSHCKDGGKLNLCSLCRQGFCQRCIVLLEGTPCPLCHLIPGHMNRPLDGWGKRSYEPYLNNEGAIIEFRTPQTTRDVFSIALTETLVVICIRLQGIASYEAPIESIYLHLQPWLKGNVAFVDLDYNLAAGAPIKNWFKRLNALCQELETGALKRFTRVSVYLVTHSTPDFGDLHSEPNNNGAATVSEVFKVLFTDRLQRILTRMTSKTLTILTCGAVLGCRDSMQDLKMFSQQSIFDRTIAFSQPHLQLSLLSLFLQRSAELLFIQDKTGFEPLLLGSESLGAHTSIVVFEGSKGTRYVWAHIVDRPFGQEIPFQCTCGALKSFQLASKTETKITLCCRTCMAAKEFDAPLGLTWINPTAQSDRHGLWFKLELEDD</sequence>
<dbReference type="AlphaFoldDB" id="A0A409WBH9"/>
<proteinExistence type="predicted"/>
<dbReference type="OrthoDB" id="3067692at2759"/>
<dbReference type="STRING" id="231916.A0A409WBH9"/>
<feature type="region of interest" description="Disordered" evidence="1">
    <location>
        <begin position="1"/>
        <end position="50"/>
    </location>
</feature>
<evidence type="ECO:0000313" key="3">
    <source>
        <dbReference type="Proteomes" id="UP000284706"/>
    </source>
</evidence>
<gene>
    <name evidence="2" type="ORF">CVT26_001352</name>
</gene>
<evidence type="ECO:0000256" key="1">
    <source>
        <dbReference type="SAM" id="MobiDB-lite"/>
    </source>
</evidence>